<dbReference type="EMBL" id="JACEGQ020000001">
    <property type="protein sequence ID" value="KAH8518164.1"/>
    <property type="molecule type" value="Genomic_DNA"/>
</dbReference>
<gene>
    <name evidence="2" type="ORF">H0E87_000117</name>
</gene>
<protein>
    <submittedName>
        <fullName evidence="2">Uncharacterized protein</fullName>
    </submittedName>
</protein>
<evidence type="ECO:0000313" key="3">
    <source>
        <dbReference type="Proteomes" id="UP000807159"/>
    </source>
</evidence>
<name>A0A8T2ZKP3_POPDE</name>
<comment type="caution">
    <text evidence="2">The sequence shown here is derived from an EMBL/GenBank/DDBJ whole genome shotgun (WGS) entry which is preliminary data.</text>
</comment>
<evidence type="ECO:0000256" key="1">
    <source>
        <dbReference type="SAM" id="MobiDB-lite"/>
    </source>
</evidence>
<dbReference type="PANTHER" id="PTHR34361">
    <property type="entry name" value="OS08G0157800 PROTEIN"/>
    <property type="match status" value="1"/>
</dbReference>
<dbReference type="AlphaFoldDB" id="A0A8T2ZKP3"/>
<feature type="compositionally biased region" description="Basic and acidic residues" evidence="1">
    <location>
        <begin position="170"/>
        <end position="185"/>
    </location>
</feature>
<feature type="compositionally biased region" description="Low complexity" evidence="1">
    <location>
        <begin position="23"/>
        <end position="35"/>
    </location>
</feature>
<keyword evidence="3" id="KW-1185">Reference proteome</keyword>
<organism evidence="2 3">
    <name type="scientific">Populus deltoides</name>
    <name type="common">Eastern poplar</name>
    <name type="synonym">Eastern cottonwood</name>
    <dbReference type="NCBI Taxonomy" id="3696"/>
    <lineage>
        <taxon>Eukaryota</taxon>
        <taxon>Viridiplantae</taxon>
        <taxon>Streptophyta</taxon>
        <taxon>Embryophyta</taxon>
        <taxon>Tracheophyta</taxon>
        <taxon>Spermatophyta</taxon>
        <taxon>Magnoliopsida</taxon>
        <taxon>eudicotyledons</taxon>
        <taxon>Gunneridae</taxon>
        <taxon>Pentapetalae</taxon>
        <taxon>rosids</taxon>
        <taxon>fabids</taxon>
        <taxon>Malpighiales</taxon>
        <taxon>Salicaceae</taxon>
        <taxon>Saliceae</taxon>
        <taxon>Populus</taxon>
    </lineage>
</organism>
<feature type="region of interest" description="Disordered" evidence="1">
    <location>
        <begin position="1"/>
        <end position="38"/>
    </location>
</feature>
<feature type="region of interest" description="Disordered" evidence="1">
    <location>
        <begin position="166"/>
        <end position="185"/>
    </location>
</feature>
<evidence type="ECO:0000313" key="2">
    <source>
        <dbReference type="EMBL" id="KAH8518164.1"/>
    </source>
</evidence>
<dbReference type="Proteomes" id="UP000807159">
    <property type="component" value="Chromosome 1"/>
</dbReference>
<proteinExistence type="predicted"/>
<reference evidence="2" key="1">
    <citation type="journal article" date="2021" name="J. Hered.">
        <title>Genome Assembly of Salicaceae Populus deltoides (Eastern Cottonwood) I-69 Based on Nanopore Sequencing and Hi-C Technologies.</title>
        <authorList>
            <person name="Bai S."/>
            <person name="Wu H."/>
            <person name="Zhang J."/>
            <person name="Pan Z."/>
            <person name="Zhao W."/>
            <person name="Li Z."/>
            <person name="Tong C."/>
        </authorList>
    </citation>
    <scope>NUCLEOTIDE SEQUENCE</scope>
    <source>
        <tissue evidence="2">Leaf</tissue>
    </source>
</reference>
<dbReference type="PANTHER" id="PTHR34361:SF6">
    <property type="entry name" value="POX DOMAIN-CONTAINING PROTEIN"/>
    <property type="match status" value="1"/>
</dbReference>
<accession>A0A8T2ZKP3</accession>
<sequence length="798" mass="87865">MASDTKRGSLSRLSPLARPFTLSKPNNSSFSPSNSELDRSFSSFSLEGDSFAFYPQYPPGVLQVSADFSSLARDSSLQDTSFNPSSSMLDRSFSSFSLEGDSFAYYPQYPSGVLQGSADFGLFTESKSDFDAVPVTKSTELGYEAHKSGDLRGILHWKDKHGGFSMFNDDSTKQGDHEVRPKRTREIDSQCVPISSKFSTTSDLNSSAILQDPQSGINYLPPSVSWSSCDTNIAYFGRSLSQQLDFHAAKQNVPPSSDINSLPVLVSKPSVANTGYLPFNHVLSENLDSDGDGGVSKNNFLGYGQASLKKPHAVVDKSKEVFHNKVLTDKGKEGKMGKPVTHEVMEPVPMAKSELQITCPSLLIDLTLESLGIKESDPIENSSKIINENDSDLDSPCWKGKLAAEQSSCEVSVPDNFQHLKSEQEACSYLNPLAPHFFPSSDKQKVNYCGNEGDGNDCFSFQKTASSVVSLFSREQRLQHSATAGSSSSEQSSITEAHCYSDMHVPNKEYELLTDSSSSSMHGSSCVVLPSVLEDYFTSSGQLLTGQCVGGFGKAIKDTAPNGSTSVSLFASKHVFDSSSCREGVSTDLSETYGGATKPLCSPPRLDFQIVVKTMNELSELLMQNCKNDLDSLNEHEHDIIKRIIHNLTLCIRNRVGEHTLMSESSHPHTSYCVRKSTHLNKCSNMELQTTRTKAVMVSHELGHQNKHERQMSSTSFRERFLDSLNARNGGFNKNEHITQVNEKALEGHYELDEEENPQVLFYKNLWLEAEAALCSMKYKASVLGMKTEMDKIKMAIR</sequence>